<keyword evidence="3" id="KW-1185">Reference proteome</keyword>
<keyword evidence="1" id="KW-0472">Membrane</keyword>
<reference evidence="3" key="1">
    <citation type="submission" date="2011-03" db="EMBL/GenBank/DDBJ databases">
        <title>Draft genome sequence of Brevundimonas diminuta.</title>
        <authorList>
            <person name="Brown P.J.B."/>
            <person name="Buechlein A."/>
            <person name="Hemmerich C."/>
            <person name="Brun Y.V."/>
        </authorList>
    </citation>
    <scope>NUCLEOTIDE SEQUENCE [LARGE SCALE GENOMIC DNA]</scope>
    <source>
        <strain evidence="3">C19</strain>
    </source>
</reference>
<organism evidence="2 3">
    <name type="scientific">Asticcacaulis biprosthecium C19</name>
    <dbReference type="NCBI Taxonomy" id="715226"/>
    <lineage>
        <taxon>Bacteria</taxon>
        <taxon>Pseudomonadati</taxon>
        <taxon>Pseudomonadota</taxon>
        <taxon>Alphaproteobacteria</taxon>
        <taxon>Caulobacterales</taxon>
        <taxon>Caulobacteraceae</taxon>
        <taxon>Asticcacaulis</taxon>
    </lineage>
</organism>
<feature type="transmembrane region" description="Helical" evidence="1">
    <location>
        <begin position="12"/>
        <end position="33"/>
    </location>
</feature>
<proteinExistence type="predicted"/>
<evidence type="ECO:0000256" key="1">
    <source>
        <dbReference type="SAM" id="Phobius"/>
    </source>
</evidence>
<dbReference type="OrthoDB" id="7173748at2"/>
<evidence type="ECO:0000313" key="3">
    <source>
        <dbReference type="Proteomes" id="UP000006512"/>
    </source>
</evidence>
<dbReference type="RefSeq" id="WP_006275470.1">
    <property type="nucleotide sequence ID" value="NZ_GL883081.1"/>
</dbReference>
<dbReference type="HOGENOM" id="CLU_2406987_0_0_5"/>
<feature type="transmembrane region" description="Helical" evidence="1">
    <location>
        <begin position="67"/>
        <end position="85"/>
    </location>
</feature>
<keyword evidence="1" id="KW-0812">Transmembrane</keyword>
<dbReference type="AlphaFoldDB" id="F4QU48"/>
<protein>
    <submittedName>
        <fullName evidence="2">Putative membrane protein</fullName>
    </submittedName>
</protein>
<dbReference type="Proteomes" id="UP000006512">
    <property type="component" value="Unassembled WGS sequence"/>
</dbReference>
<dbReference type="EMBL" id="GL883081">
    <property type="protein sequence ID" value="EGF89348.1"/>
    <property type="molecule type" value="Genomic_DNA"/>
</dbReference>
<sequence length="92" mass="10026">MLFLKAMWHSLRVVATGLFWLMVVMFLLAGITQLGKAPLIGQLTLGFVATVVLARVLLVPKVLKPQVFNVIGCMAFFAFIAVLMMKGMTGIA</sequence>
<evidence type="ECO:0000313" key="2">
    <source>
        <dbReference type="EMBL" id="EGF89348.1"/>
    </source>
</evidence>
<feature type="transmembrane region" description="Helical" evidence="1">
    <location>
        <begin position="39"/>
        <end position="58"/>
    </location>
</feature>
<keyword evidence="1" id="KW-1133">Transmembrane helix</keyword>
<name>F4QU48_9CAUL</name>
<accession>F4QU48</accession>
<gene>
    <name evidence="2" type="ORF">ABI_46960</name>
</gene>